<dbReference type="InterPro" id="IPR015854">
    <property type="entry name" value="ABC_transpr_LolD-like"/>
</dbReference>
<dbReference type="Gene3D" id="3.40.50.300">
    <property type="entry name" value="P-loop containing nucleotide triphosphate hydrolases"/>
    <property type="match status" value="1"/>
</dbReference>
<keyword evidence="1" id="KW-0813">Transport</keyword>
<keyword evidence="6" id="KW-1185">Reference proteome</keyword>
<dbReference type="SUPFAM" id="SSF52540">
    <property type="entry name" value="P-loop containing nucleoside triphosphate hydrolases"/>
    <property type="match status" value="1"/>
</dbReference>
<dbReference type="InterPro" id="IPR017911">
    <property type="entry name" value="MacB-like_ATP-bd"/>
</dbReference>
<dbReference type="PANTHER" id="PTHR24220">
    <property type="entry name" value="IMPORT ATP-BINDING PROTEIN"/>
    <property type="match status" value="1"/>
</dbReference>
<organism evidence="5 6">
    <name type="scientific">Anaerobacillus arseniciselenatis</name>
    <dbReference type="NCBI Taxonomy" id="85682"/>
    <lineage>
        <taxon>Bacteria</taxon>
        <taxon>Bacillati</taxon>
        <taxon>Bacillota</taxon>
        <taxon>Bacilli</taxon>
        <taxon>Bacillales</taxon>
        <taxon>Bacillaceae</taxon>
        <taxon>Anaerobacillus</taxon>
    </lineage>
</organism>
<keyword evidence="2" id="KW-0547">Nucleotide-binding</keyword>
<accession>A0A1S2LCR9</accession>
<sequence length="225" mass="24981">MITFEGVNKEYWLNRKRSIKALKNVNFNVNEGEFISIIGPSGSGKSTFLALASLLDKQTSGEIVIDGKKTSHLNDGERTNLRYNLCGFIFQFASLLPALPVIDNIMLPLLLRGEKRSLLEKKAKNILIQVGLTEEHASHLPYQLSGGEQRRVAVARALLKDPPLLFADEPTSALDEDTARDLIHLFHKINDRGTTIIMVTHDKDLAQEGTGLYEIKAGKLTSIMV</sequence>
<evidence type="ECO:0000313" key="5">
    <source>
        <dbReference type="EMBL" id="OIJ10292.1"/>
    </source>
</evidence>
<dbReference type="EMBL" id="MLQQ01000040">
    <property type="protein sequence ID" value="OIJ10292.1"/>
    <property type="molecule type" value="Genomic_DNA"/>
</dbReference>
<evidence type="ECO:0000259" key="4">
    <source>
        <dbReference type="PROSITE" id="PS50893"/>
    </source>
</evidence>
<keyword evidence="3" id="KW-0067">ATP-binding</keyword>
<evidence type="ECO:0000313" key="6">
    <source>
        <dbReference type="Proteomes" id="UP000180098"/>
    </source>
</evidence>
<dbReference type="PROSITE" id="PS50893">
    <property type="entry name" value="ABC_TRANSPORTER_2"/>
    <property type="match status" value="1"/>
</dbReference>
<name>A0A1S2LCR9_9BACI</name>
<evidence type="ECO:0000256" key="1">
    <source>
        <dbReference type="ARBA" id="ARBA00022448"/>
    </source>
</evidence>
<dbReference type="Proteomes" id="UP000180098">
    <property type="component" value="Unassembled WGS sequence"/>
</dbReference>
<dbReference type="GO" id="GO:0005886">
    <property type="term" value="C:plasma membrane"/>
    <property type="evidence" value="ECO:0007669"/>
    <property type="project" value="TreeGrafter"/>
</dbReference>
<dbReference type="GO" id="GO:0016887">
    <property type="term" value="F:ATP hydrolysis activity"/>
    <property type="evidence" value="ECO:0007669"/>
    <property type="project" value="InterPro"/>
</dbReference>
<dbReference type="GO" id="GO:0022857">
    <property type="term" value="F:transmembrane transporter activity"/>
    <property type="evidence" value="ECO:0007669"/>
    <property type="project" value="TreeGrafter"/>
</dbReference>
<dbReference type="PROSITE" id="PS00211">
    <property type="entry name" value="ABC_TRANSPORTER_1"/>
    <property type="match status" value="1"/>
</dbReference>
<dbReference type="CDD" id="cd03255">
    <property type="entry name" value="ABC_MJ0796_LolCDE_FtsE"/>
    <property type="match status" value="1"/>
</dbReference>
<dbReference type="InterPro" id="IPR027417">
    <property type="entry name" value="P-loop_NTPase"/>
</dbReference>
<dbReference type="GO" id="GO:0005524">
    <property type="term" value="F:ATP binding"/>
    <property type="evidence" value="ECO:0007669"/>
    <property type="project" value="UniProtKB-KW"/>
</dbReference>
<feature type="domain" description="ABC transporter" evidence="4">
    <location>
        <begin position="2"/>
        <end position="225"/>
    </location>
</feature>
<dbReference type="Pfam" id="PF00005">
    <property type="entry name" value="ABC_tran"/>
    <property type="match status" value="1"/>
</dbReference>
<gene>
    <name evidence="5" type="ORF">BKP35_14440</name>
</gene>
<dbReference type="RefSeq" id="WP_071314056.1">
    <property type="nucleotide sequence ID" value="NZ_MLQQ01000040.1"/>
</dbReference>
<reference evidence="5 6" key="1">
    <citation type="submission" date="2016-10" db="EMBL/GenBank/DDBJ databases">
        <title>Draft genome sequences of four alkaliphilic bacteria belonging to the Anaerobacillus genus.</title>
        <authorList>
            <person name="Bassil N.M."/>
            <person name="Lloyd J.R."/>
        </authorList>
    </citation>
    <scope>NUCLEOTIDE SEQUENCE [LARGE SCALE GENOMIC DNA]</scope>
    <source>
        <strain evidence="5 6">DSM 15340</strain>
    </source>
</reference>
<comment type="caution">
    <text evidence="5">The sequence shown here is derived from an EMBL/GenBank/DDBJ whole genome shotgun (WGS) entry which is preliminary data.</text>
</comment>
<dbReference type="PANTHER" id="PTHR24220:SF86">
    <property type="entry name" value="ABC TRANSPORTER ABCH.1"/>
    <property type="match status" value="1"/>
</dbReference>
<protein>
    <recommendedName>
        <fullName evidence="4">ABC transporter domain-containing protein</fullName>
    </recommendedName>
</protein>
<dbReference type="AlphaFoldDB" id="A0A1S2LCR9"/>
<dbReference type="InterPro" id="IPR017871">
    <property type="entry name" value="ABC_transporter-like_CS"/>
</dbReference>
<dbReference type="SMART" id="SM00382">
    <property type="entry name" value="AAA"/>
    <property type="match status" value="1"/>
</dbReference>
<dbReference type="OrthoDB" id="9791546at2"/>
<dbReference type="InterPro" id="IPR003439">
    <property type="entry name" value="ABC_transporter-like_ATP-bd"/>
</dbReference>
<proteinExistence type="predicted"/>
<dbReference type="InterPro" id="IPR003593">
    <property type="entry name" value="AAA+_ATPase"/>
</dbReference>
<evidence type="ECO:0000256" key="2">
    <source>
        <dbReference type="ARBA" id="ARBA00022741"/>
    </source>
</evidence>
<evidence type="ECO:0000256" key="3">
    <source>
        <dbReference type="ARBA" id="ARBA00022840"/>
    </source>
</evidence>